<dbReference type="Pfam" id="PF09299">
    <property type="entry name" value="Mu-transpos_C"/>
    <property type="match status" value="1"/>
</dbReference>
<feature type="domain" description="Integrase catalytic" evidence="2">
    <location>
        <begin position="166"/>
        <end position="377"/>
    </location>
</feature>
<evidence type="ECO:0000259" key="2">
    <source>
        <dbReference type="PROSITE" id="PS50994"/>
    </source>
</evidence>
<gene>
    <name evidence="3" type="ORF">GGQ88_004056</name>
</gene>
<dbReference type="SUPFAM" id="SSF53098">
    <property type="entry name" value="Ribonuclease H-like"/>
    <property type="match status" value="1"/>
</dbReference>
<dbReference type="InterPro" id="IPR015378">
    <property type="entry name" value="Transposase-like_Mu_C"/>
</dbReference>
<sequence>MIERKPPRAAKPSAAALKAGADLYAVFRRHVSLEGPLSAASVATICEETGLGERRIRELARRFREHPIAESLASRPKGPKPGTRHAPPVILTAIDLEIEEIFLHRPRPSVREAANQIRSLLIADNGDYRFESGDVPSVRTIERLIGNISSPQLARKTMGSKRRTAYEPHPGQYQSRGFLDLVQMDHSPANVMLVDSVRREALGRPWVTLLIEVWSRCILGFYVSFGDPSIFRCGRAVANALLPKQPLLAGLGMDEDYPIHGFFKRLHADHAGSHRAEVFRSACHAYGIDPDIRPRGPAHFGGHIERLIGTMCEKMLLLPGATGGDVTKRDGHDVEAAATMTLEEFERWFIREICRYHHTPHEGLGRIAPAQMWQDGSAGHGALVPLGIDVVQLTRRFLPWVERTITAGGVRIDHRRYWHESFATRLGLKIMIHIDERTIQEVYPQIDETLVSAGVVGSYPQVSKLEWDAAATARRRRGAAYHHGGGEAEIARLVYANRQEVRASKIRTRQQRQGRKRLEREGVSHAPPPPAGTSATGTRWLPLEELGEVEWLNPISEV</sequence>
<evidence type="ECO:0000313" key="3">
    <source>
        <dbReference type="EMBL" id="MBB3862754.1"/>
    </source>
</evidence>
<dbReference type="InterPro" id="IPR012337">
    <property type="entry name" value="RNaseH-like_sf"/>
</dbReference>
<keyword evidence="4" id="KW-1185">Reference proteome</keyword>
<dbReference type="GO" id="GO:0015074">
    <property type="term" value="P:DNA integration"/>
    <property type="evidence" value="ECO:0007669"/>
    <property type="project" value="InterPro"/>
</dbReference>
<accession>A0A7W6A206</accession>
<proteinExistence type="predicted"/>
<dbReference type="GO" id="GO:0003676">
    <property type="term" value="F:nucleic acid binding"/>
    <property type="evidence" value="ECO:0007669"/>
    <property type="project" value="InterPro"/>
</dbReference>
<dbReference type="Gene3D" id="3.30.420.10">
    <property type="entry name" value="Ribonuclease H-like superfamily/Ribonuclease H"/>
    <property type="match status" value="1"/>
</dbReference>
<dbReference type="AlphaFoldDB" id="A0A7W6A206"/>
<dbReference type="EMBL" id="JACICY010000022">
    <property type="protein sequence ID" value="MBB3862754.1"/>
    <property type="molecule type" value="Genomic_DNA"/>
</dbReference>
<organism evidence="3 4">
    <name type="scientific">Novosphingobium hassiacum</name>
    <dbReference type="NCBI Taxonomy" id="173676"/>
    <lineage>
        <taxon>Bacteria</taxon>
        <taxon>Pseudomonadati</taxon>
        <taxon>Pseudomonadota</taxon>
        <taxon>Alphaproteobacteria</taxon>
        <taxon>Sphingomonadales</taxon>
        <taxon>Sphingomonadaceae</taxon>
        <taxon>Novosphingobium</taxon>
    </lineage>
</organism>
<dbReference type="Proteomes" id="UP000562395">
    <property type="component" value="Unassembled WGS sequence"/>
</dbReference>
<evidence type="ECO:0000256" key="1">
    <source>
        <dbReference type="SAM" id="MobiDB-lite"/>
    </source>
</evidence>
<reference evidence="3 4" key="1">
    <citation type="submission" date="2020-08" db="EMBL/GenBank/DDBJ databases">
        <title>Genomic Encyclopedia of Type Strains, Phase IV (KMG-IV): sequencing the most valuable type-strain genomes for metagenomic binning, comparative biology and taxonomic classification.</title>
        <authorList>
            <person name="Goeker M."/>
        </authorList>
    </citation>
    <scope>NUCLEOTIDE SEQUENCE [LARGE SCALE GENOMIC DNA]</scope>
    <source>
        <strain evidence="3 4">DSM 14552</strain>
    </source>
</reference>
<evidence type="ECO:0000313" key="4">
    <source>
        <dbReference type="Proteomes" id="UP000562395"/>
    </source>
</evidence>
<dbReference type="InterPro" id="IPR036397">
    <property type="entry name" value="RNaseH_sf"/>
</dbReference>
<feature type="region of interest" description="Disordered" evidence="1">
    <location>
        <begin position="504"/>
        <end position="538"/>
    </location>
</feature>
<protein>
    <submittedName>
        <fullName evidence="3">Putative transposase</fullName>
    </submittedName>
</protein>
<feature type="compositionally biased region" description="Basic residues" evidence="1">
    <location>
        <begin position="504"/>
        <end position="515"/>
    </location>
</feature>
<dbReference type="PROSITE" id="PS50994">
    <property type="entry name" value="INTEGRASE"/>
    <property type="match status" value="1"/>
</dbReference>
<name>A0A7W6A206_9SPHN</name>
<comment type="caution">
    <text evidence="3">The sequence shown here is derived from an EMBL/GenBank/DDBJ whole genome shotgun (WGS) entry which is preliminary data.</text>
</comment>
<dbReference type="InterPro" id="IPR001584">
    <property type="entry name" value="Integrase_cat-core"/>
</dbReference>
<dbReference type="RefSeq" id="WP_319024338.1">
    <property type="nucleotide sequence ID" value="NZ_JACICY010000022.1"/>
</dbReference>